<dbReference type="EMBL" id="KB536463">
    <property type="protein sequence ID" value="EMP33346.1"/>
    <property type="molecule type" value="Genomic_DNA"/>
</dbReference>
<sequence length="228" mass="24831">MSSLPAGSVGSDRSSGDRFIASSLDTINGSPSALPSTPVLQCRERRRQSQRGRDSSQLTVAKTPHIWGEEAVQSQLRSSCRNYDTYGQCITGKGHDRDTLQCRVKVKKLQNTYHKAQEANCHSGAAPTSCQFYKKLDMISMVTPTSTAKSPMDTSGACVPVEIGPSQAEEILDEDVEGERDPEAEDDSVSRDACSQELFPGGGYPVTAVRAWTFCLMSCCTPRQKNKN</sequence>
<feature type="compositionally biased region" description="Acidic residues" evidence="1">
    <location>
        <begin position="172"/>
        <end position="187"/>
    </location>
</feature>
<proteinExistence type="predicted"/>
<evidence type="ECO:0000313" key="3">
    <source>
        <dbReference type="Proteomes" id="UP000031443"/>
    </source>
</evidence>
<accession>M7B5Z6</accession>
<protein>
    <submittedName>
        <fullName evidence="2">Uncharacterized protein</fullName>
    </submittedName>
</protein>
<name>M7B5Z6_CHEMY</name>
<evidence type="ECO:0000256" key="1">
    <source>
        <dbReference type="SAM" id="MobiDB-lite"/>
    </source>
</evidence>
<gene>
    <name evidence="2" type="ORF">UY3_09505</name>
</gene>
<evidence type="ECO:0000313" key="2">
    <source>
        <dbReference type="EMBL" id="EMP33346.1"/>
    </source>
</evidence>
<feature type="compositionally biased region" description="Polar residues" evidence="1">
    <location>
        <begin position="23"/>
        <end position="39"/>
    </location>
</feature>
<dbReference type="AlphaFoldDB" id="M7B5Z6"/>
<feature type="region of interest" description="Disordered" evidence="1">
    <location>
        <begin position="1"/>
        <end position="62"/>
    </location>
</feature>
<keyword evidence="3" id="KW-1185">Reference proteome</keyword>
<reference evidence="3" key="1">
    <citation type="journal article" date="2013" name="Nat. Genet.">
        <title>The draft genomes of soft-shell turtle and green sea turtle yield insights into the development and evolution of the turtle-specific body plan.</title>
        <authorList>
            <person name="Wang Z."/>
            <person name="Pascual-Anaya J."/>
            <person name="Zadissa A."/>
            <person name="Li W."/>
            <person name="Niimura Y."/>
            <person name="Huang Z."/>
            <person name="Li C."/>
            <person name="White S."/>
            <person name="Xiong Z."/>
            <person name="Fang D."/>
            <person name="Wang B."/>
            <person name="Ming Y."/>
            <person name="Chen Y."/>
            <person name="Zheng Y."/>
            <person name="Kuraku S."/>
            <person name="Pignatelli M."/>
            <person name="Herrero J."/>
            <person name="Beal K."/>
            <person name="Nozawa M."/>
            <person name="Li Q."/>
            <person name="Wang J."/>
            <person name="Zhang H."/>
            <person name="Yu L."/>
            <person name="Shigenobu S."/>
            <person name="Wang J."/>
            <person name="Liu J."/>
            <person name="Flicek P."/>
            <person name="Searle S."/>
            <person name="Wang J."/>
            <person name="Kuratani S."/>
            <person name="Yin Y."/>
            <person name="Aken B."/>
            <person name="Zhang G."/>
            <person name="Irie N."/>
        </authorList>
    </citation>
    <scope>NUCLEOTIDE SEQUENCE [LARGE SCALE GENOMIC DNA]</scope>
</reference>
<dbReference type="Proteomes" id="UP000031443">
    <property type="component" value="Unassembled WGS sequence"/>
</dbReference>
<organism evidence="2 3">
    <name type="scientific">Chelonia mydas</name>
    <name type="common">Green sea-turtle</name>
    <name type="synonym">Chelonia agassizi</name>
    <dbReference type="NCBI Taxonomy" id="8469"/>
    <lineage>
        <taxon>Eukaryota</taxon>
        <taxon>Metazoa</taxon>
        <taxon>Chordata</taxon>
        <taxon>Craniata</taxon>
        <taxon>Vertebrata</taxon>
        <taxon>Euteleostomi</taxon>
        <taxon>Archelosauria</taxon>
        <taxon>Testudinata</taxon>
        <taxon>Testudines</taxon>
        <taxon>Cryptodira</taxon>
        <taxon>Durocryptodira</taxon>
        <taxon>Americhelydia</taxon>
        <taxon>Chelonioidea</taxon>
        <taxon>Cheloniidae</taxon>
        <taxon>Chelonia</taxon>
    </lineage>
</organism>
<dbReference type="PANTHER" id="PTHR47595:SF1">
    <property type="entry name" value="MYB_SANT-LIKE DNA-BINDING DOMAIN-CONTAINING PROTEIN"/>
    <property type="match status" value="1"/>
</dbReference>
<feature type="region of interest" description="Disordered" evidence="1">
    <location>
        <begin position="172"/>
        <end position="192"/>
    </location>
</feature>
<dbReference type="PANTHER" id="PTHR47595">
    <property type="entry name" value="HEAT SHOCK 70 KDA PROTEIN 14"/>
    <property type="match status" value="1"/>
</dbReference>